<feature type="binding site" evidence="16">
    <location>
        <position position="160"/>
    </location>
    <ligand>
        <name>Fe cation</name>
        <dbReference type="ChEBI" id="CHEBI:24875"/>
        <label>1</label>
    </ligand>
</feature>
<dbReference type="InterPro" id="IPR038659">
    <property type="entry name" value="AOX_sf"/>
</dbReference>
<feature type="binding site" evidence="16">
    <location>
        <position position="316"/>
    </location>
    <ligand>
        <name>Fe cation</name>
        <dbReference type="ChEBI" id="CHEBI:24875"/>
        <label>1</label>
    </ligand>
</feature>
<feature type="transmembrane region" description="Helical" evidence="19">
    <location>
        <begin position="214"/>
        <end position="237"/>
    </location>
</feature>
<keyword evidence="10 19" id="KW-1133">Transmembrane helix</keyword>
<keyword evidence="14 17" id="KW-0472">Membrane</keyword>
<dbReference type="VEuPathDB" id="FungiDB:MAN_08053"/>
<name>A0A0B4F4W2_METAF</name>
<evidence type="ECO:0000256" key="16">
    <source>
        <dbReference type="PIRSR" id="PIRSR005229-1"/>
    </source>
</evidence>
<comment type="function">
    <text evidence="15">Catalyzes cyanide-resistant oxygen consumption. May increase respiration when the cytochrome respiratory pathway is restricted, or in response to low temperatures.</text>
</comment>
<dbReference type="EMBL" id="AZNF01000011">
    <property type="protein sequence ID" value="KID62837.1"/>
    <property type="molecule type" value="Genomic_DNA"/>
</dbReference>
<evidence type="ECO:0000256" key="19">
    <source>
        <dbReference type="SAM" id="Phobius"/>
    </source>
</evidence>
<evidence type="ECO:0000256" key="12">
    <source>
        <dbReference type="ARBA" id="ARBA00023004"/>
    </source>
</evidence>
<dbReference type="AlphaFoldDB" id="A0A0B4F4W2"/>
<keyword evidence="7" id="KW-0999">Mitochondrion inner membrane</keyword>
<dbReference type="FunFam" id="1.20.1260.140:FF:000002">
    <property type="entry name" value="Alternative oxidase"/>
    <property type="match status" value="1"/>
</dbReference>
<comment type="similarity">
    <text evidence="2 17">Belongs to the alternative oxidase family.</text>
</comment>
<evidence type="ECO:0000256" key="15">
    <source>
        <dbReference type="ARBA" id="ARBA00025285"/>
    </source>
</evidence>
<feature type="region of interest" description="Disordered" evidence="18">
    <location>
        <begin position="323"/>
        <end position="363"/>
    </location>
</feature>
<comment type="cofactor">
    <cofactor evidence="16 17">
        <name>Fe cation</name>
        <dbReference type="ChEBI" id="CHEBI:24875"/>
    </cofactor>
    <text evidence="16 17">Binds 2 iron ions per subunit.</text>
</comment>
<feature type="non-terminal residue" evidence="20">
    <location>
        <position position="1"/>
    </location>
</feature>
<evidence type="ECO:0000313" key="21">
    <source>
        <dbReference type="Proteomes" id="UP000031186"/>
    </source>
</evidence>
<keyword evidence="5 17" id="KW-0812">Transmembrane</keyword>
<dbReference type="PANTHER" id="PTHR31803">
    <property type="entry name" value="ALTERNATIVE OXIDASE"/>
    <property type="match status" value="1"/>
</dbReference>
<dbReference type="Gene3D" id="1.20.1260.140">
    <property type="entry name" value="Alternative oxidase"/>
    <property type="match status" value="1"/>
</dbReference>
<keyword evidence="3" id="KW-0813">Transport</keyword>
<keyword evidence="4 17" id="KW-0679">Respiratory chain</keyword>
<dbReference type="Proteomes" id="UP000031186">
    <property type="component" value="Unassembled WGS sequence"/>
</dbReference>
<dbReference type="GO" id="GO:0005743">
    <property type="term" value="C:mitochondrial inner membrane"/>
    <property type="evidence" value="ECO:0007669"/>
    <property type="project" value="UniProtKB-SubCell"/>
</dbReference>
<keyword evidence="9 17" id="KW-0249">Electron transport</keyword>
<keyword evidence="21" id="KW-1185">Reference proteome</keyword>
<dbReference type="EC" id="1.-.-.-" evidence="17"/>
<evidence type="ECO:0000256" key="9">
    <source>
        <dbReference type="ARBA" id="ARBA00022982"/>
    </source>
</evidence>
<protein>
    <recommendedName>
        <fullName evidence="17">Alternative oxidase</fullName>
        <ecNumber evidence="17">1.-.-.-</ecNumber>
    </recommendedName>
</protein>
<evidence type="ECO:0000256" key="18">
    <source>
        <dbReference type="SAM" id="MobiDB-lite"/>
    </source>
</evidence>
<accession>A0A0B4F4W2</accession>
<evidence type="ECO:0000256" key="4">
    <source>
        <dbReference type="ARBA" id="ARBA00022660"/>
    </source>
</evidence>
<reference evidence="20 21" key="1">
    <citation type="journal article" date="2014" name="Proc. Natl. Acad. Sci. U.S.A.">
        <title>Trajectory and genomic determinants of fungal-pathogen speciation and host adaptation.</title>
        <authorList>
            <person name="Hu X."/>
            <person name="Xiao G."/>
            <person name="Zheng P."/>
            <person name="Shang Y."/>
            <person name="Su Y."/>
            <person name="Zhang X."/>
            <person name="Liu X."/>
            <person name="Zhan S."/>
            <person name="St Leger R.J."/>
            <person name="Wang C."/>
        </authorList>
    </citation>
    <scope>NUCLEOTIDE SEQUENCE [LARGE SCALE GENOMIC DNA]</scope>
    <source>
        <strain evidence="20 21">ARSEF 549</strain>
    </source>
</reference>
<evidence type="ECO:0000256" key="11">
    <source>
        <dbReference type="ARBA" id="ARBA00023002"/>
    </source>
</evidence>
<dbReference type="PANTHER" id="PTHR31803:SF3">
    <property type="entry name" value="ALTERNATIVE OXIDASE"/>
    <property type="match status" value="1"/>
</dbReference>
<keyword evidence="11 17" id="KW-0560">Oxidoreductase</keyword>
<gene>
    <name evidence="20" type="ORF">MAN_08053</name>
</gene>
<dbReference type="GO" id="GO:0009916">
    <property type="term" value="F:alternative oxidase activity"/>
    <property type="evidence" value="ECO:0007669"/>
    <property type="project" value="UniProtKB-UniRule"/>
</dbReference>
<dbReference type="InterPro" id="IPR002680">
    <property type="entry name" value="AOX"/>
</dbReference>
<keyword evidence="13" id="KW-0496">Mitochondrion</keyword>
<keyword evidence="8" id="KW-0809">Transit peptide</keyword>
<evidence type="ECO:0000256" key="2">
    <source>
        <dbReference type="ARBA" id="ARBA00008388"/>
    </source>
</evidence>
<dbReference type="CDD" id="cd01053">
    <property type="entry name" value="AOX"/>
    <property type="match status" value="1"/>
</dbReference>
<comment type="caution">
    <text evidence="20">The sequence shown here is derived from an EMBL/GenBank/DDBJ whole genome shotgun (WGS) entry which is preliminary data.</text>
</comment>
<evidence type="ECO:0000256" key="1">
    <source>
        <dbReference type="ARBA" id="ARBA00004292"/>
    </source>
</evidence>
<evidence type="ECO:0000256" key="14">
    <source>
        <dbReference type="ARBA" id="ARBA00023136"/>
    </source>
</evidence>
<dbReference type="GO" id="GO:0098803">
    <property type="term" value="C:respiratory chain complex"/>
    <property type="evidence" value="ECO:0007669"/>
    <property type="project" value="UniProtKB-UniRule"/>
</dbReference>
<evidence type="ECO:0000256" key="3">
    <source>
        <dbReference type="ARBA" id="ARBA00022448"/>
    </source>
</evidence>
<comment type="subcellular location">
    <subcellularLocation>
        <location evidence="1">Mitochondrion inner membrane</location>
        <topology evidence="1">Multi-pass membrane protein</topology>
        <orientation evidence="1">Matrix side</orientation>
    </subcellularLocation>
</comment>
<evidence type="ECO:0000256" key="5">
    <source>
        <dbReference type="ARBA" id="ARBA00022692"/>
    </source>
</evidence>
<feature type="binding site" evidence="16">
    <location>
        <position position="319"/>
    </location>
    <ligand>
        <name>Fe cation</name>
        <dbReference type="ChEBI" id="CHEBI:24875"/>
        <label>2</label>
    </ligand>
</feature>
<dbReference type="GO" id="GO:0046872">
    <property type="term" value="F:metal ion binding"/>
    <property type="evidence" value="ECO:0007669"/>
    <property type="project" value="UniProtKB-UniRule"/>
</dbReference>
<dbReference type="OrthoDB" id="16906at2759"/>
<sequence length="363" mass="41462">MISTTIQTRTHVSRQAAKLARSANLALAGSPLGLRLACVGPAQHHHIIASPRLFSTTPRNHLRDIFPAKDTPHIQTTKAAWPHPGYTLEEMVAVEPAHREPRNFSDWAAWKIVRFARFWMDKATGMGRDQQVDKKNPTTSVVAEKPLTEAQWLIRFVFLESIAGVPGMVGGMLRHLSSLRRMKRDNGWIETLLEESYNERMHLLTFMKMCEPGWFMKLMIIGAQGVFFNALFITYLLHPRIVHRFVGYLEEEAVHTYTRAIREIEDGHLPKWADARFQIPDIAVQGALFSHIVQYWNMPEGNRTMKDLILYIRADEAGHRGVNHTLGNLNQKEDPNPFVSTFKDREPPKPALKATGYERSDVI</sequence>
<feature type="binding site" evidence="16">
    <location>
        <position position="316"/>
    </location>
    <ligand>
        <name>Fe cation</name>
        <dbReference type="ChEBI" id="CHEBI:24875"/>
        <label>2</label>
    </ligand>
</feature>
<dbReference type="PIRSF" id="PIRSF005229">
    <property type="entry name" value="AOX"/>
    <property type="match status" value="1"/>
</dbReference>
<keyword evidence="12 16" id="KW-0408">Iron</keyword>
<evidence type="ECO:0000313" key="20">
    <source>
        <dbReference type="EMBL" id="KID62837.1"/>
    </source>
</evidence>
<evidence type="ECO:0000256" key="10">
    <source>
        <dbReference type="ARBA" id="ARBA00022989"/>
    </source>
</evidence>
<evidence type="ECO:0000256" key="8">
    <source>
        <dbReference type="ARBA" id="ARBA00022946"/>
    </source>
</evidence>
<dbReference type="GO" id="GO:0010230">
    <property type="term" value="P:alternative respiration"/>
    <property type="evidence" value="ECO:0007669"/>
    <property type="project" value="TreeGrafter"/>
</dbReference>
<feature type="binding site" evidence="16">
    <location>
        <position position="199"/>
    </location>
    <ligand>
        <name>Fe cation</name>
        <dbReference type="ChEBI" id="CHEBI:24875"/>
        <label>2</label>
    </ligand>
</feature>
<evidence type="ECO:0000256" key="7">
    <source>
        <dbReference type="ARBA" id="ARBA00022792"/>
    </source>
</evidence>
<feature type="binding site" evidence="16">
    <location>
        <position position="202"/>
    </location>
    <ligand>
        <name>Fe cation</name>
        <dbReference type="ChEBI" id="CHEBI:24875"/>
        <label>1</label>
    </ligand>
</feature>
<proteinExistence type="inferred from homology"/>
<evidence type="ECO:0000256" key="6">
    <source>
        <dbReference type="ARBA" id="ARBA00022723"/>
    </source>
</evidence>
<organism evidence="20 21">
    <name type="scientific">Metarhizium anisopliae (strain ARSEF 549)</name>
    <dbReference type="NCBI Taxonomy" id="3151832"/>
    <lineage>
        <taxon>Eukaryota</taxon>
        <taxon>Fungi</taxon>
        <taxon>Dikarya</taxon>
        <taxon>Ascomycota</taxon>
        <taxon>Pezizomycotina</taxon>
        <taxon>Sordariomycetes</taxon>
        <taxon>Hypocreomycetidae</taxon>
        <taxon>Hypocreales</taxon>
        <taxon>Clavicipitaceae</taxon>
        <taxon>Metarhizium</taxon>
    </lineage>
</organism>
<evidence type="ECO:0000256" key="13">
    <source>
        <dbReference type="ARBA" id="ARBA00023128"/>
    </source>
</evidence>
<evidence type="ECO:0000256" key="17">
    <source>
        <dbReference type="RuleBase" id="RU003779"/>
    </source>
</evidence>
<keyword evidence="6 16" id="KW-0479">Metal-binding</keyword>
<dbReference type="HOGENOM" id="CLU_041974_3_0_1"/>
<feature type="binding site" evidence="16">
    <location>
        <position position="199"/>
    </location>
    <ligand>
        <name>Fe cation</name>
        <dbReference type="ChEBI" id="CHEBI:24875"/>
        <label>1</label>
    </ligand>
</feature>
<dbReference type="Pfam" id="PF01786">
    <property type="entry name" value="AOX"/>
    <property type="match status" value="1"/>
</dbReference>
<feature type="binding site" evidence="16">
    <location>
        <position position="250"/>
    </location>
    <ligand>
        <name>Fe cation</name>
        <dbReference type="ChEBI" id="CHEBI:24875"/>
        <label>2</label>
    </ligand>
</feature>